<dbReference type="Gene3D" id="1.10.287.1080">
    <property type="entry name" value="MazG-like"/>
    <property type="match status" value="1"/>
</dbReference>
<organism evidence="1 2">
    <name type="scientific">Candidatus Gallipaludibacter merdavium</name>
    <dbReference type="NCBI Taxonomy" id="2840839"/>
    <lineage>
        <taxon>Bacteria</taxon>
        <taxon>Pseudomonadati</taxon>
        <taxon>Bacteroidota</taxon>
        <taxon>Bacteroidia</taxon>
        <taxon>Bacteroidales</taxon>
        <taxon>Candidatus Gallipaludibacter</taxon>
    </lineage>
</organism>
<dbReference type="EMBL" id="JADIMG010000072">
    <property type="protein sequence ID" value="MBO8460172.1"/>
    <property type="molecule type" value="Genomic_DNA"/>
</dbReference>
<proteinExistence type="predicted"/>
<reference evidence="1" key="2">
    <citation type="journal article" date="2021" name="PeerJ">
        <title>Extensive microbial diversity within the chicken gut microbiome revealed by metagenomics and culture.</title>
        <authorList>
            <person name="Gilroy R."/>
            <person name="Ravi A."/>
            <person name="Getino M."/>
            <person name="Pursley I."/>
            <person name="Horton D.L."/>
            <person name="Alikhan N.F."/>
            <person name="Baker D."/>
            <person name="Gharbi K."/>
            <person name="Hall N."/>
            <person name="Watson M."/>
            <person name="Adriaenssens E.M."/>
            <person name="Foster-Nyarko E."/>
            <person name="Jarju S."/>
            <person name="Secka A."/>
            <person name="Antonio M."/>
            <person name="Oren A."/>
            <person name="Chaudhuri R.R."/>
            <person name="La Ragione R."/>
            <person name="Hildebrand F."/>
            <person name="Pallen M.J."/>
        </authorList>
    </citation>
    <scope>NUCLEOTIDE SEQUENCE</scope>
    <source>
        <strain evidence="1">G3-3990</strain>
    </source>
</reference>
<protein>
    <submittedName>
        <fullName evidence="1">Uncharacterized protein</fullName>
    </submittedName>
</protein>
<dbReference type="Proteomes" id="UP000823641">
    <property type="component" value="Unassembled WGS sequence"/>
</dbReference>
<comment type="caution">
    <text evidence="1">The sequence shown here is derived from an EMBL/GenBank/DDBJ whole genome shotgun (WGS) entry which is preliminary data.</text>
</comment>
<reference evidence="1" key="1">
    <citation type="submission" date="2020-10" db="EMBL/GenBank/DDBJ databases">
        <authorList>
            <person name="Gilroy R."/>
        </authorList>
    </citation>
    <scope>NUCLEOTIDE SEQUENCE</scope>
    <source>
        <strain evidence="1">G3-3990</strain>
    </source>
</reference>
<evidence type="ECO:0000313" key="2">
    <source>
        <dbReference type="Proteomes" id="UP000823641"/>
    </source>
</evidence>
<sequence length="190" mass="22819">MNITLNELRDIAYKCAINHGWHNDNLSDEHYLCLVISELMEAVEADRKDRYANRSQFEYYMKQQKRSNEEFIYAFRHTIKDTVEDELADACIRLLDLAGLRNTDLGIIDFYALKCSEWDSTWTFTENMYSLVSDITDQRFIEINDVDSHIRMSIRTIIGFCVKKNIDIMWYINQKMKYNEFREYKHGKKY</sequence>
<accession>A0A9D9N4M2</accession>
<gene>
    <name evidence="1" type="ORF">IAA73_07570</name>
</gene>
<dbReference type="AlphaFoldDB" id="A0A9D9N4M2"/>
<evidence type="ECO:0000313" key="1">
    <source>
        <dbReference type="EMBL" id="MBO8460172.1"/>
    </source>
</evidence>
<name>A0A9D9N4M2_9BACT</name>